<dbReference type="AlphaFoldDB" id="A0A838A483"/>
<evidence type="ECO:0000313" key="2">
    <source>
        <dbReference type="EMBL" id="MBA0124400.1"/>
    </source>
</evidence>
<dbReference type="Proteomes" id="UP000582974">
    <property type="component" value="Unassembled WGS sequence"/>
</dbReference>
<name>A0A838A483_9PSEU</name>
<proteinExistence type="predicted"/>
<protein>
    <submittedName>
        <fullName evidence="2">Uncharacterized protein</fullName>
    </submittedName>
</protein>
<comment type="caution">
    <text evidence="2">The sequence shown here is derived from an EMBL/GenBank/DDBJ whole genome shotgun (WGS) entry which is preliminary data.</text>
</comment>
<reference evidence="2 3" key="1">
    <citation type="submission" date="2020-07" db="EMBL/GenBank/DDBJ databases">
        <title>Genome of Haloechinothrix sp.</title>
        <authorList>
            <person name="Tang S.-K."/>
            <person name="Yang L."/>
            <person name="Zhu W.-Y."/>
        </authorList>
    </citation>
    <scope>NUCLEOTIDE SEQUENCE [LARGE SCALE GENOMIC DNA]</scope>
    <source>
        <strain evidence="2 3">YIM 98757</strain>
    </source>
</reference>
<dbReference type="EMBL" id="JACCKD010000001">
    <property type="protein sequence ID" value="MBA0124400.1"/>
    <property type="molecule type" value="Genomic_DNA"/>
</dbReference>
<sequence length="55" mass="5425">MTAVATGVPGVLVTIVSGPDRLGMLGAGQITGLTLISTGVAAAALTALPWQPPRR</sequence>
<dbReference type="RefSeq" id="WP_180891270.1">
    <property type="nucleotide sequence ID" value="NZ_JACCKD010000001.1"/>
</dbReference>
<keyword evidence="1" id="KW-1133">Transmembrane helix</keyword>
<keyword evidence="1" id="KW-0812">Transmembrane</keyword>
<gene>
    <name evidence="2" type="ORF">H0B56_02460</name>
</gene>
<evidence type="ECO:0000256" key="1">
    <source>
        <dbReference type="SAM" id="Phobius"/>
    </source>
</evidence>
<keyword evidence="1" id="KW-0472">Membrane</keyword>
<organism evidence="2 3">
    <name type="scientific">Haloechinothrix aidingensis</name>
    <dbReference type="NCBI Taxonomy" id="2752311"/>
    <lineage>
        <taxon>Bacteria</taxon>
        <taxon>Bacillati</taxon>
        <taxon>Actinomycetota</taxon>
        <taxon>Actinomycetes</taxon>
        <taxon>Pseudonocardiales</taxon>
        <taxon>Pseudonocardiaceae</taxon>
        <taxon>Haloechinothrix</taxon>
    </lineage>
</organism>
<evidence type="ECO:0000313" key="3">
    <source>
        <dbReference type="Proteomes" id="UP000582974"/>
    </source>
</evidence>
<feature type="transmembrane region" description="Helical" evidence="1">
    <location>
        <begin position="30"/>
        <end position="50"/>
    </location>
</feature>
<keyword evidence="3" id="KW-1185">Reference proteome</keyword>
<accession>A0A838A483</accession>